<feature type="binding site" evidence="2">
    <location>
        <position position="35"/>
    </location>
    <ligand>
        <name>Mn(2+)</name>
        <dbReference type="ChEBI" id="CHEBI:29035"/>
        <label>1</label>
    </ligand>
</feature>
<keyword evidence="2" id="KW-0479">Metal-binding</keyword>
<feature type="binding site" evidence="2">
    <location>
        <position position="183"/>
    </location>
    <ligand>
        <name>Mn(2+)</name>
        <dbReference type="ChEBI" id="CHEBI:29035"/>
        <label>1</label>
    </ligand>
</feature>
<feature type="binding site" evidence="2">
    <location>
        <position position="69"/>
    </location>
    <ligand>
        <name>Mn(2+)</name>
        <dbReference type="ChEBI" id="CHEBI:29035"/>
        <label>1</label>
    </ligand>
</feature>
<feature type="binding site" evidence="3">
    <location>
        <position position="61"/>
    </location>
    <ligand>
        <name>Ca(2+)</name>
        <dbReference type="ChEBI" id="CHEBI:29108"/>
    </ligand>
</feature>
<evidence type="ECO:0000313" key="4">
    <source>
        <dbReference type="EMBL" id="MBB4741712.1"/>
    </source>
</evidence>
<keyword evidence="2" id="KW-0464">Manganese</keyword>
<feature type="binding site" evidence="2">
    <location>
        <position position="150"/>
    </location>
    <ligand>
        <name>Mn(2+)</name>
        <dbReference type="ChEBI" id="CHEBI:29035"/>
        <label>1</label>
    </ligand>
</feature>
<keyword evidence="3" id="KW-0106">Calcium</keyword>
<dbReference type="GO" id="GO:0046872">
    <property type="term" value="F:metal ion binding"/>
    <property type="evidence" value="ECO:0007669"/>
    <property type="project" value="UniProtKB-KW"/>
</dbReference>
<organism evidence="4 5">
    <name type="scientific">Actinoplanes octamycinicus</name>
    <dbReference type="NCBI Taxonomy" id="135948"/>
    <lineage>
        <taxon>Bacteria</taxon>
        <taxon>Bacillati</taxon>
        <taxon>Actinomycetota</taxon>
        <taxon>Actinomycetes</taxon>
        <taxon>Micromonosporales</taxon>
        <taxon>Micromonosporaceae</taxon>
        <taxon>Actinoplanes</taxon>
    </lineage>
</organism>
<feature type="binding site" evidence="2">
    <location>
        <position position="66"/>
    </location>
    <ligand>
        <name>Mn(2+)</name>
        <dbReference type="ChEBI" id="CHEBI:29035"/>
        <label>2</label>
    </ligand>
</feature>
<dbReference type="EMBL" id="JACHNB010000001">
    <property type="protein sequence ID" value="MBB4741712.1"/>
    <property type="molecule type" value="Genomic_DNA"/>
</dbReference>
<dbReference type="RefSeq" id="WP_185042162.1">
    <property type="nucleotide sequence ID" value="NZ_BAABFG010000005.1"/>
</dbReference>
<keyword evidence="5" id="KW-1185">Reference proteome</keyword>
<feature type="binding site" evidence="3">
    <location>
        <position position="57"/>
    </location>
    <ligand>
        <name>Ca(2+)</name>
        <dbReference type="ChEBI" id="CHEBI:29108"/>
    </ligand>
</feature>
<comment type="cofactor">
    <cofactor evidence="3">
        <name>Ca(2+)</name>
        <dbReference type="ChEBI" id="CHEBI:29108"/>
    </cofactor>
    <text evidence="3">Binds 1 Ca(2+) ion per subunit.</text>
</comment>
<reference evidence="4 5" key="1">
    <citation type="submission" date="2020-08" db="EMBL/GenBank/DDBJ databases">
        <title>Sequencing the genomes of 1000 actinobacteria strains.</title>
        <authorList>
            <person name="Klenk H.-P."/>
        </authorList>
    </citation>
    <scope>NUCLEOTIDE SEQUENCE [LARGE SCALE GENOMIC DNA]</scope>
    <source>
        <strain evidence="4 5">DSM 45809</strain>
    </source>
</reference>
<dbReference type="CDD" id="cd01051">
    <property type="entry name" value="Mn_catalase"/>
    <property type="match status" value="1"/>
</dbReference>
<dbReference type="AlphaFoldDB" id="A0A7W7H0W1"/>
<dbReference type="InterPro" id="IPR039377">
    <property type="entry name" value="Mn_catalase_dom"/>
</dbReference>
<name>A0A7W7H0W1_9ACTN</name>
<evidence type="ECO:0000313" key="5">
    <source>
        <dbReference type="Proteomes" id="UP000546162"/>
    </source>
</evidence>
<gene>
    <name evidence="4" type="ORF">BJY16_005171</name>
</gene>
<comment type="caution">
    <text evidence="4">The sequence shown here is derived from an EMBL/GenBank/DDBJ whole genome shotgun (WGS) entry which is preliminary data.</text>
</comment>
<comment type="cofactor">
    <cofactor evidence="2">
        <name>Mn(2+)</name>
        <dbReference type="ChEBI" id="CHEBI:29035"/>
    </cofactor>
    <text evidence="2">Binds 2 manganese ions per subunit.</text>
</comment>
<dbReference type="Pfam" id="PF05067">
    <property type="entry name" value="Mn_catalase"/>
    <property type="match status" value="1"/>
</dbReference>
<evidence type="ECO:0000256" key="3">
    <source>
        <dbReference type="PIRSR" id="PIRSR607760-2"/>
    </source>
</evidence>
<dbReference type="Proteomes" id="UP000546162">
    <property type="component" value="Unassembled WGS sequence"/>
</dbReference>
<dbReference type="InterPro" id="IPR012347">
    <property type="entry name" value="Ferritin-like"/>
</dbReference>
<comment type="similarity">
    <text evidence="1">Belongs to the manganese catalase family.</text>
</comment>
<dbReference type="Gene3D" id="1.20.1260.10">
    <property type="match status" value="1"/>
</dbReference>
<evidence type="ECO:0000256" key="1">
    <source>
        <dbReference type="ARBA" id="ARBA00007644"/>
    </source>
</evidence>
<proteinExistence type="inferred from homology"/>
<sequence length="305" mass="33209">MFKHVDYLQFQAKPEKPDAFFAAKLQELVGGQFGEMTVMMQYLWQGWSCRVPGKYKDMIMDIATEEIGHVEMLTTMLARLLEGAPAEATEKAAAANPLLAAVLGGQNPQHAIVTGGGPMPTNSQGVPWNAGYIVASGNLLADFRSNVAAEAQSRLQTSRIYNMTDDRGVKDMLQFNLARDTYHQQQWLLGIEQLIEDGFTENGIEDSNAEHEHPEANHTFYSFDPESTAGEGRWARGPALNGKDEIIYVPDAQPLTDDRPLGPAPDPKLFVTYDGSMGKGKPGTGAGAHAQGVANVVNKVKGVFE</sequence>
<dbReference type="InterPro" id="IPR009078">
    <property type="entry name" value="Ferritin-like_SF"/>
</dbReference>
<evidence type="ECO:0000256" key="2">
    <source>
        <dbReference type="PIRSR" id="PIRSR607760-1"/>
    </source>
</evidence>
<dbReference type="InterPro" id="IPR007760">
    <property type="entry name" value="Mn_catalase"/>
</dbReference>
<dbReference type="SUPFAM" id="SSF47240">
    <property type="entry name" value="Ferritin-like"/>
    <property type="match status" value="1"/>
</dbReference>
<accession>A0A7W7H0W1</accession>
<protein>
    <submittedName>
        <fullName evidence="4">Mn-containing catalase</fullName>
    </submittedName>
</protein>